<dbReference type="GO" id="GO:0016746">
    <property type="term" value="F:acyltransferase activity"/>
    <property type="evidence" value="ECO:0007669"/>
    <property type="project" value="UniProtKB-KW"/>
</dbReference>
<feature type="transmembrane region" description="Helical" evidence="1">
    <location>
        <begin position="131"/>
        <end position="153"/>
    </location>
</feature>
<dbReference type="EMBL" id="JBHLWI010000083">
    <property type="protein sequence ID" value="MFC0264726.1"/>
    <property type="molecule type" value="Genomic_DNA"/>
</dbReference>
<feature type="transmembrane region" description="Helical" evidence="1">
    <location>
        <begin position="7"/>
        <end position="27"/>
    </location>
</feature>
<dbReference type="InterPro" id="IPR050623">
    <property type="entry name" value="Glucan_succinyl_AcylTrfase"/>
</dbReference>
<feature type="transmembrane region" description="Helical" evidence="1">
    <location>
        <begin position="334"/>
        <end position="356"/>
    </location>
</feature>
<evidence type="ECO:0000259" key="2">
    <source>
        <dbReference type="Pfam" id="PF01757"/>
    </source>
</evidence>
<evidence type="ECO:0000313" key="3">
    <source>
        <dbReference type="EMBL" id="MFC0264726.1"/>
    </source>
</evidence>
<name>A0ABV6FXW6_9BACT</name>
<accession>A0ABV6FXW6</accession>
<evidence type="ECO:0000256" key="1">
    <source>
        <dbReference type="SAM" id="Phobius"/>
    </source>
</evidence>
<dbReference type="RefSeq" id="WP_382389304.1">
    <property type="nucleotide sequence ID" value="NZ_JBHLWI010000083.1"/>
</dbReference>
<evidence type="ECO:0000313" key="4">
    <source>
        <dbReference type="Proteomes" id="UP001589797"/>
    </source>
</evidence>
<keyword evidence="3" id="KW-0808">Transferase</keyword>
<feature type="transmembrane region" description="Helical" evidence="1">
    <location>
        <begin position="236"/>
        <end position="254"/>
    </location>
</feature>
<sequence length="391" mass="46370">MEIKTNRLYFLDWLRVISIFLVFLHHVGMPFSGQSWLANYQEPSDTLLAFMIFFQQWRLSLLFLISGAGTYLAFSKRSWLQYFWERTKRLLIPLYFGIFFISPPQTFYQFYDQYQSYWDLYPEVFINRPILHLWFIKMLYAFSVVIIPFILFLRAEKQNFFKDKISTLLKNPWAVFSLGLVFVLIMVIVKKLFPYNADAFLTNYSTSVPFFLYFTTGILLASNAKSWWGLFERRQFFLSMAVASTIAFYTLYFNREYFASLGISQEVLEVIWNSISGIMGWLVILSIISYSIKFLNFSNKWLKPLNEAIYPFYIIHQTILTVLAFYIVQMDLYWPIKLFMVMIGTLIGSAGVYKLIIYPIKPLWFFFGMKSKTDKTFNKSSNKKEVSSELV</sequence>
<reference evidence="3 4" key="1">
    <citation type="submission" date="2024-09" db="EMBL/GenBank/DDBJ databases">
        <authorList>
            <person name="Sun Q."/>
            <person name="Mori K."/>
        </authorList>
    </citation>
    <scope>NUCLEOTIDE SEQUENCE [LARGE SCALE GENOMIC DNA]</scope>
    <source>
        <strain evidence="3 4">CCM 7650</strain>
    </source>
</reference>
<dbReference type="Proteomes" id="UP001589797">
    <property type="component" value="Unassembled WGS sequence"/>
</dbReference>
<keyword evidence="1" id="KW-0812">Transmembrane</keyword>
<keyword evidence="3" id="KW-0012">Acyltransferase</keyword>
<feature type="transmembrane region" description="Helical" evidence="1">
    <location>
        <begin position="90"/>
        <end position="111"/>
    </location>
</feature>
<feature type="transmembrane region" description="Helical" evidence="1">
    <location>
        <begin position="47"/>
        <end position="74"/>
    </location>
</feature>
<dbReference type="PANTHER" id="PTHR36927:SF3">
    <property type="entry name" value="GLUCANS BIOSYNTHESIS PROTEIN C"/>
    <property type="match status" value="1"/>
</dbReference>
<proteinExistence type="predicted"/>
<comment type="caution">
    <text evidence="3">The sequence shown here is derived from an EMBL/GenBank/DDBJ whole genome shotgun (WGS) entry which is preliminary data.</text>
</comment>
<feature type="transmembrane region" description="Helical" evidence="1">
    <location>
        <begin position="308"/>
        <end position="328"/>
    </location>
</feature>
<keyword evidence="1" id="KW-0472">Membrane</keyword>
<organism evidence="3 4">
    <name type="scientific">Fontibacter flavus</name>
    <dbReference type="NCBI Taxonomy" id="654838"/>
    <lineage>
        <taxon>Bacteria</taxon>
        <taxon>Pseudomonadati</taxon>
        <taxon>Bacteroidota</taxon>
        <taxon>Cytophagia</taxon>
        <taxon>Cytophagales</taxon>
        <taxon>Cyclobacteriaceae</taxon>
        <taxon>Fontibacter</taxon>
    </lineage>
</organism>
<gene>
    <name evidence="3" type="ORF">ACFFIP_18710</name>
</gene>
<dbReference type="InterPro" id="IPR002656">
    <property type="entry name" value="Acyl_transf_3_dom"/>
</dbReference>
<keyword evidence="4" id="KW-1185">Reference proteome</keyword>
<dbReference type="PANTHER" id="PTHR36927">
    <property type="entry name" value="BLR4337 PROTEIN"/>
    <property type="match status" value="1"/>
</dbReference>
<dbReference type="Pfam" id="PF01757">
    <property type="entry name" value="Acyl_transf_3"/>
    <property type="match status" value="1"/>
</dbReference>
<feature type="transmembrane region" description="Helical" evidence="1">
    <location>
        <begin position="274"/>
        <end position="296"/>
    </location>
</feature>
<feature type="transmembrane region" description="Helical" evidence="1">
    <location>
        <begin position="173"/>
        <end position="193"/>
    </location>
</feature>
<feature type="transmembrane region" description="Helical" evidence="1">
    <location>
        <begin position="205"/>
        <end position="224"/>
    </location>
</feature>
<feature type="domain" description="Acyltransferase 3" evidence="2">
    <location>
        <begin position="9"/>
        <end position="353"/>
    </location>
</feature>
<keyword evidence="1" id="KW-1133">Transmembrane helix</keyword>
<protein>
    <submittedName>
        <fullName evidence="3">Acyltransferase family protein</fullName>
    </submittedName>
</protein>